<evidence type="ECO:0000256" key="2">
    <source>
        <dbReference type="ARBA" id="ARBA00022741"/>
    </source>
</evidence>
<gene>
    <name evidence="9" type="ordered locus">MTR_8g011550</name>
</gene>
<dbReference type="Pfam" id="PF23598">
    <property type="entry name" value="LRR_14"/>
    <property type="match status" value="1"/>
</dbReference>
<dbReference type="SUPFAM" id="SSF52540">
    <property type="entry name" value="P-loop containing nucleoside triphosphate hydrolases"/>
    <property type="match status" value="1"/>
</dbReference>
<dbReference type="PANTHER" id="PTHR36766:SF40">
    <property type="entry name" value="DISEASE RESISTANCE PROTEIN RGA3"/>
    <property type="match status" value="1"/>
</dbReference>
<dbReference type="FunFam" id="3.40.50.300:FF:001091">
    <property type="entry name" value="Probable disease resistance protein At1g61300"/>
    <property type="match status" value="1"/>
</dbReference>
<dbReference type="GO" id="GO:0005524">
    <property type="term" value="F:ATP binding"/>
    <property type="evidence" value="ECO:0007669"/>
    <property type="project" value="UniProtKB-KW"/>
</dbReference>
<dbReference type="EnsemblPlants" id="AET01356">
    <property type="protein sequence ID" value="AET01356"/>
    <property type="gene ID" value="MTR_8g011550"/>
</dbReference>
<feature type="domain" description="Disease resistance R13L4/SHOC-2-like LRR" evidence="8">
    <location>
        <begin position="556"/>
        <end position="769"/>
    </location>
</feature>
<dbReference type="Gene3D" id="3.80.10.10">
    <property type="entry name" value="Ribonuclease Inhibitor"/>
    <property type="match status" value="2"/>
</dbReference>
<dbReference type="Gene3D" id="1.10.10.10">
    <property type="entry name" value="Winged helix-like DNA-binding domain superfamily/Winged helix DNA-binding domain"/>
    <property type="match status" value="1"/>
</dbReference>
<reference evidence="10" key="3">
    <citation type="submission" date="2015-04" db="UniProtKB">
        <authorList>
            <consortium name="EnsemblPlants"/>
        </authorList>
    </citation>
    <scope>IDENTIFICATION</scope>
    <source>
        <strain evidence="10">cv. Jemalong A17</strain>
    </source>
</reference>
<dbReference type="InterPro" id="IPR058922">
    <property type="entry name" value="WHD_DRP"/>
</dbReference>
<dbReference type="Pfam" id="PF23559">
    <property type="entry name" value="WHD_DRP"/>
    <property type="match status" value="1"/>
</dbReference>
<dbReference type="GO" id="GO:0051707">
    <property type="term" value="P:response to other organism"/>
    <property type="evidence" value="ECO:0007669"/>
    <property type="project" value="UniProtKB-ARBA"/>
</dbReference>
<evidence type="ECO:0000256" key="1">
    <source>
        <dbReference type="ARBA" id="ARBA00022737"/>
    </source>
</evidence>
<dbReference type="InterPro" id="IPR042197">
    <property type="entry name" value="Apaf_helical"/>
</dbReference>
<feature type="domain" description="NB-ARC" evidence="5">
    <location>
        <begin position="172"/>
        <end position="341"/>
    </location>
</feature>
<evidence type="ECO:0000259" key="8">
    <source>
        <dbReference type="Pfam" id="PF23598"/>
    </source>
</evidence>
<evidence type="ECO:0000256" key="4">
    <source>
        <dbReference type="ARBA" id="ARBA00022840"/>
    </source>
</evidence>
<feature type="domain" description="Disease resistance N-terminal" evidence="6">
    <location>
        <begin position="11"/>
        <end position="97"/>
    </location>
</feature>
<dbReference type="InterPro" id="IPR032675">
    <property type="entry name" value="LRR_dom_sf"/>
</dbReference>
<dbReference type="SUPFAM" id="SSF52047">
    <property type="entry name" value="RNI-like"/>
    <property type="match status" value="1"/>
</dbReference>
<evidence type="ECO:0000259" key="6">
    <source>
        <dbReference type="Pfam" id="PF18052"/>
    </source>
</evidence>
<dbReference type="HOGENOM" id="CLU_000837_8_8_1"/>
<dbReference type="EMBL" id="CM001224">
    <property type="protein sequence ID" value="AET01356.1"/>
    <property type="molecule type" value="Genomic_DNA"/>
</dbReference>
<dbReference type="PRINTS" id="PR00364">
    <property type="entry name" value="DISEASERSIST"/>
</dbReference>
<keyword evidence="2" id="KW-0547">Nucleotide-binding</keyword>
<keyword evidence="3" id="KW-0611">Plant defense</keyword>
<dbReference type="InterPro" id="IPR055414">
    <property type="entry name" value="LRR_R13L4/SHOC2-like"/>
</dbReference>
<dbReference type="GO" id="GO:0006952">
    <property type="term" value="P:defense response"/>
    <property type="evidence" value="ECO:0007669"/>
    <property type="project" value="UniProtKB-KW"/>
</dbReference>
<dbReference type="OMA" id="KNEEREW"/>
<dbReference type="InterPro" id="IPR002182">
    <property type="entry name" value="NB-ARC"/>
</dbReference>
<dbReference type="Gene3D" id="1.20.5.4130">
    <property type="match status" value="1"/>
</dbReference>
<dbReference type="GO" id="GO:0043531">
    <property type="term" value="F:ADP binding"/>
    <property type="evidence" value="ECO:0007669"/>
    <property type="project" value="InterPro"/>
</dbReference>
<organism evidence="9 11">
    <name type="scientific">Medicago truncatula</name>
    <name type="common">Barrel medic</name>
    <name type="synonym">Medicago tribuloides</name>
    <dbReference type="NCBI Taxonomy" id="3880"/>
    <lineage>
        <taxon>Eukaryota</taxon>
        <taxon>Viridiplantae</taxon>
        <taxon>Streptophyta</taxon>
        <taxon>Embryophyta</taxon>
        <taxon>Tracheophyta</taxon>
        <taxon>Spermatophyta</taxon>
        <taxon>Magnoliopsida</taxon>
        <taxon>eudicotyledons</taxon>
        <taxon>Gunneridae</taxon>
        <taxon>Pentapetalae</taxon>
        <taxon>rosids</taxon>
        <taxon>fabids</taxon>
        <taxon>Fabales</taxon>
        <taxon>Fabaceae</taxon>
        <taxon>Papilionoideae</taxon>
        <taxon>50 kb inversion clade</taxon>
        <taxon>NPAAA clade</taxon>
        <taxon>Hologalegina</taxon>
        <taxon>IRL clade</taxon>
        <taxon>Trifolieae</taxon>
        <taxon>Medicago</taxon>
    </lineage>
</organism>
<sequence length="932" mass="107296">MAEQIPYAVAASLVNRLASAAFREFGRIYGVMDELERLKNTVESIKAVLLDAEDKQEKSHAVQIWIRRLKDDVLHPADDLLDEFAIEDMRQKRDEARKNKVTQVLHSLSPNRIAFSRKMAYEVEKIQKKFNDVVKDMSVLNLNPNVVVVQQTNSVRREKSSFVLESDIIGRDDDKNDIVSMLRQSHENQRVSVVAIVGIGGLGKTALSQLVYNDGEVTNYFEKCMWVCVSDNFDVKTIVKNMLESLTKEPINDTLSLENLQNMLRENLTGKKYLLVLDDIWNESFGKWAQLRTYLMYGAKGSKVVVTTRSKIVAERMGVSVSYNLNGLTLEKSWSLLTNIITYGDETKAVNQTLETIGKKIAEKCSGVPLAIRTLGGLLQGKNEEREWIDVLQGDFWKLCEDEESIMPVLKLSYQNLSPQLRQCFAYCSLYTKDWKIEKDELIQLWMAQGYLECSDEKQRMEDIGNQFVTILLMKSFFQDAEIYHGDIRSFKMHDLSMKVAGNDCCYLDSETKRLVGSPMHIMLKRDAIGFLESLSSNKMRTLILLTDFSEKLNEKELLVISKFKYLRVLKLMRCSLSNLCDSIEKLNHLRYLNLQECEVVGSLSTSISNLVCLQTLLLHRCKVEFSTIDISKLISLRYFDIEYLKHLNRRREHLDLENWYLPPMECLLFLKSLSVFHLKELEVIYYEEPLSSESFFPSLKKLKFVGCGKLTGWRKMRDGVDDDNNSSQLYHLSFPRLSELYICGCDELTQMPTFPKLEELSLEFSKVEALETTLNMVGSMCPIEFPPLSMLKYLHIGGYDLNVKKLPEDWLQILTSLKHLGFRKVLNKKFQEIGIWFRNGTNRLPFLESITFLDCKDLEALPDWICNLSSLHRINLLDCECLASLPEGMPRLAKLQTLQIADCPDLIEECETQTSATWAKIAHIPNIILKW</sequence>
<evidence type="ECO:0000313" key="11">
    <source>
        <dbReference type="Proteomes" id="UP000002051"/>
    </source>
</evidence>
<keyword evidence="4" id="KW-0067">ATP-binding</keyword>
<dbReference type="Pfam" id="PF00931">
    <property type="entry name" value="NB-ARC"/>
    <property type="match status" value="1"/>
</dbReference>
<reference evidence="9 11" key="2">
    <citation type="journal article" date="2014" name="BMC Genomics">
        <title>An improved genome release (version Mt4.0) for the model legume Medicago truncatula.</title>
        <authorList>
            <person name="Tang H."/>
            <person name="Krishnakumar V."/>
            <person name="Bidwell S."/>
            <person name="Rosen B."/>
            <person name="Chan A."/>
            <person name="Zhou S."/>
            <person name="Gentzbittel L."/>
            <person name="Childs K.L."/>
            <person name="Yandell M."/>
            <person name="Gundlach H."/>
            <person name="Mayer K.F."/>
            <person name="Schwartz D.C."/>
            <person name="Town C.D."/>
        </authorList>
    </citation>
    <scope>GENOME REANNOTATION</scope>
    <source>
        <strain evidence="10 11">cv. Jemalong A17</strain>
    </source>
</reference>
<feature type="domain" description="Disease resistance protein winged helix" evidence="7">
    <location>
        <begin position="430"/>
        <end position="496"/>
    </location>
</feature>
<protein>
    <submittedName>
        <fullName evidence="9">NB-ARC domain disease resistance protein</fullName>
    </submittedName>
</protein>
<accession>G7LED2</accession>
<dbReference type="Proteomes" id="UP000002051">
    <property type="component" value="Chromosome 8"/>
</dbReference>
<evidence type="ECO:0000259" key="5">
    <source>
        <dbReference type="Pfam" id="PF00931"/>
    </source>
</evidence>
<dbReference type="PaxDb" id="3880-AET01356"/>
<dbReference type="AlphaFoldDB" id="G7LED2"/>
<dbReference type="PANTHER" id="PTHR36766">
    <property type="entry name" value="PLANT BROAD-SPECTRUM MILDEW RESISTANCE PROTEIN RPW8"/>
    <property type="match status" value="1"/>
</dbReference>
<proteinExistence type="predicted"/>
<keyword evidence="11" id="KW-1185">Reference proteome</keyword>
<dbReference type="Gene3D" id="3.40.50.300">
    <property type="entry name" value="P-loop containing nucleotide triphosphate hydrolases"/>
    <property type="match status" value="1"/>
</dbReference>
<evidence type="ECO:0000259" key="7">
    <source>
        <dbReference type="Pfam" id="PF23559"/>
    </source>
</evidence>
<evidence type="ECO:0000313" key="9">
    <source>
        <dbReference type="EMBL" id="AET01356.1"/>
    </source>
</evidence>
<dbReference type="InterPro" id="IPR036388">
    <property type="entry name" value="WH-like_DNA-bd_sf"/>
</dbReference>
<reference evidence="9 11" key="1">
    <citation type="journal article" date="2011" name="Nature">
        <title>The Medicago genome provides insight into the evolution of rhizobial symbioses.</title>
        <authorList>
            <person name="Young N.D."/>
            <person name="Debelle F."/>
            <person name="Oldroyd G.E."/>
            <person name="Geurts R."/>
            <person name="Cannon S.B."/>
            <person name="Udvardi M.K."/>
            <person name="Benedito V.A."/>
            <person name="Mayer K.F."/>
            <person name="Gouzy J."/>
            <person name="Schoof H."/>
            <person name="Van de Peer Y."/>
            <person name="Proost S."/>
            <person name="Cook D.R."/>
            <person name="Meyers B.C."/>
            <person name="Spannagl M."/>
            <person name="Cheung F."/>
            <person name="De Mita S."/>
            <person name="Krishnakumar V."/>
            <person name="Gundlach H."/>
            <person name="Zhou S."/>
            <person name="Mudge J."/>
            <person name="Bharti A.K."/>
            <person name="Murray J.D."/>
            <person name="Naoumkina M.A."/>
            <person name="Rosen B."/>
            <person name="Silverstein K.A."/>
            <person name="Tang H."/>
            <person name="Rombauts S."/>
            <person name="Zhao P.X."/>
            <person name="Zhou P."/>
            <person name="Barbe V."/>
            <person name="Bardou P."/>
            <person name="Bechner M."/>
            <person name="Bellec A."/>
            <person name="Berger A."/>
            <person name="Berges H."/>
            <person name="Bidwell S."/>
            <person name="Bisseling T."/>
            <person name="Choisne N."/>
            <person name="Couloux A."/>
            <person name="Denny R."/>
            <person name="Deshpande S."/>
            <person name="Dai X."/>
            <person name="Doyle J.J."/>
            <person name="Dudez A.M."/>
            <person name="Farmer A.D."/>
            <person name="Fouteau S."/>
            <person name="Franken C."/>
            <person name="Gibelin C."/>
            <person name="Gish J."/>
            <person name="Goldstein S."/>
            <person name="Gonzalez A.J."/>
            <person name="Green P.J."/>
            <person name="Hallab A."/>
            <person name="Hartog M."/>
            <person name="Hua A."/>
            <person name="Humphray S.J."/>
            <person name="Jeong D.H."/>
            <person name="Jing Y."/>
            <person name="Jocker A."/>
            <person name="Kenton S.M."/>
            <person name="Kim D.J."/>
            <person name="Klee K."/>
            <person name="Lai H."/>
            <person name="Lang C."/>
            <person name="Lin S."/>
            <person name="Macmil S.L."/>
            <person name="Magdelenat G."/>
            <person name="Matthews L."/>
            <person name="McCorrison J."/>
            <person name="Monaghan E.L."/>
            <person name="Mun J.H."/>
            <person name="Najar F.Z."/>
            <person name="Nicholson C."/>
            <person name="Noirot C."/>
            <person name="O'Bleness M."/>
            <person name="Paule C.R."/>
            <person name="Poulain J."/>
            <person name="Prion F."/>
            <person name="Qin B."/>
            <person name="Qu C."/>
            <person name="Retzel E.F."/>
            <person name="Riddle C."/>
            <person name="Sallet E."/>
            <person name="Samain S."/>
            <person name="Samson N."/>
            <person name="Sanders I."/>
            <person name="Saurat O."/>
            <person name="Scarpelli C."/>
            <person name="Schiex T."/>
            <person name="Segurens B."/>
            <person name="Severin A.J."/>
            <person name="Sherrier D.J."/>
            <person name="Shi R."/>
            <person name="Sims S."/>
            <person name="Singer S.R."/>
            <person name="Sinharoy S."/>
            <person name="Sterck L."/>
            <person name="Viollet A."/>
            <person name="Wang B.B."/>
            <person name="Wang K."/>
            <person name="Wang M."/>
            <person name="Wang X."/>
            <person name="Warfsmann J."/>
            <person name="Weissenbach J."/>
            <person name="White D.D."/>
            <person name="White J.D."/>
            <person name="Wiley G.B."/>
            <person name="Wincker P."/>
            <person name="Xing Y."/>
            <person name="Yang L."/>
            <person name="Yao Z."/>
            <person name="Ying F."/>
            <person name="Zhai J."/>
            <person name="Zhou L."/>
            <person name="Zuber A."/>
            <person name="Denarie J."/>
            <person name="Dixon R.A."/>
            <person name="May G.D."/>
            <person name="Schwartz D.C."/>
            <person name="Rogers J."/>
            <person name="Quetier F."/>
            <person name="Town C.D."/>
            <person name="Roe B.A."/>
        </authorList>
    </citation>
    <scope>NUCLEOTIDE SEQUENCE [LARGE SCALE GENOMIC DNA]</scope>
    <source>
        <strain evidence="9">A17</strain>
        <strain evidence="10 11">cv. Jemalong A17</strain>
    </source>
</reference>
<dbReference type="Pfam" id="PF18052">
    <property type="entry name" value="Rx_N"/>
    <property type="match status" value="1"/>
</dbReference>
<name>G7LED2_MEDTR</name>
<dbReference type="InterPro" id="IPR041118">
    <property type="entry name" value="Rx_N"/>
</dbReference>
<dbReference type="InterPro" id="IPR027417">
    <property type="entry name" value="P-loop_NTPase"/>
</dbReference>
<evidence type="ECO:0000313" key="10">
    <source>
        <dbReference type="EnsemblPlants" id="AET01356"/>
    </source>
</evidence>
<keyword evidence="1" id="KW-0677">Repeat</keyword>
<dbReference type="eggNOG" id="KOG4658">
    <property type="taxonomic scope" value="Eukaryota"/>
</dbReference>
<evidence type="ECO:0000256" key="3">
    <source>
        <dbReference type="ARBA" id="ARBA00022821"/>
    </source>
</evidence>
<dbReference type="Gene3D" id="1.10.8.430">
    <property type="entry name" value="Helical domain of apoptotic protease-activating factors"/>
    <property type="match status" value="1"/>
</dbReference>